<dbReference type="AlphaFoldDB" id="A0A285VEB8"/>
<evidence type="ECO:0000313" key="1">
    <source>
        <dbReference type="EMBL" id="SOC52307.1"/>
    </source>
</evidence>
<gene>
    <name evidence="1" type="ORF">SAMN05421879_101483</name>
</gene>
<sequence length="176" mass="18227">MGERERVGTITRGQARRYAATLVLALLITVVVTACDDEVEPRGPSGPGVTGRAVLVDDTGLPPRPDGGGSVLLVPEALLGNLWSEVGLTEPDDLAHVGFSADPEVLIGLGAQVVPVDRDGHFSLTRTGPHLLCRLPEPATSGSSVGRVRGCDHVDLPVSGALRVTWGEGGLSASLR</sequence>
<dbReference type="Proteomes" id="UP000219688">
    <property type="component" value="Unassembled WGS sequence"/>
</dbReference>
<dbReference type="RefSeq" id="WP_097186663.1">
    <property type="nucleotide sequence ID" value="NZ_OBQK01000001.1"/>
</dbReference>
<name>A0A285VEB8_9MICO</name>
<organism evidence="1 2">
    <name type="scientific">Ornithinimicrobium cerasi</name>
    <dbReference type="NCBI Taxonomy" id="2248773"/>
    <lineage>
        <taxon>Bacteria</taxon>
        <taxon>Bacillati</taxon>
        <taxon>Actinomycetota</taxon>
        <taxon>Actinomycetes</taxon>
        <taxon>Micrococcales</taxon>
        <taxon>Ornithinimicrobiaceae</taxon>
        <taxon>Ornithinimicrobium</taxon>
    </lineage>
</organism>
<evidence type="ECO:0000313" key="2">
    <source>
        <dbReference type="Proteomes" id="UP000219688"/>
    </source>
</evidence>
<dbReference type="EMBL" id="OBQK01000001">
    <property type="protein sequence ID" value="SOC52307.1"/>
    <property type="molecule type" value="Genomic_DNA"/>
</dbReference>
<reference evidence="2" key="1">
    <citation type="submission" date="2017-08" db="EMBL/GenBank/DDBJ databases">
        <authorList>
            <person name="Varghese N."/>
            <person name="Submissions S."/>
        </authorList>
    </citation>
    <scope>NUCLEOTIDE SEQUENCE [LARGE SCALE GENOMIC DNA]</scope>
    <source>
        <strain evidence="2">USBA17B2</strain>
    </source>
</reference>
<keyword evidence="2" id="KW-1185">Reference proteome</keyword>
<dbReference type="PROSITE" id="PS51257">
    <property type="entry name" value="PROKAR_LIPOPROTEIN"/>
    <property type="match status" value="1"/>
</dbReference>
<proteinExistence type="predicted"/>
<accession>A0A285VEB8</accession>
<protein>
    <recommendedName>
        <fullName evidence="3">Lipoprotein</fullName>
    </recommendedName>
</protein>
<evidence type="ECO:0008006" key="3">
    <source>
        <dbReference type="Google" id="ProtNLM"/>
    </source>
</evidence>